<evidence type="ECO:0000256" key="2">
    <source>
        <dbReference type="SAM" id="Coils"/>
    </source>
</evidence>
<dbReference type="InterPro" id="IPR019734">
    <property type="entry name" value="TPR_rpt"/>
</dbReference>
<accession>A0A3M8DBH8</accession>
<reference evidence="3 4" key="1">
    <citation type="submission" date="2018-10" db="EMBL/GenBank/DDBJ databases">
        <title>Phylogenomics of Brevibacillus.</title>
        <authorList>
            <person name="Dunlap C."/>
        </authorList>
    </citation>
    <scope>NUCLEOTIDE SEQUENCE [LARGE SCALE GENOMIC DNA]</scope>
    <source>
        <strain evidence="3 4">JCM 15085</strain>
    </source>
</reference>
<protein>
    <submittedName>
        <fullName evidence="3">Tetratricopeptide repeat protein</fullName>
    </submittedName>
</protein>
<dbReference type="Proteomes" id="UP000281915">
    <property type="component" value="Unassembled WGS sequence"/>
</dbReference>
<evidence type="ECO:0000313" key="4">
    <source>
        <dbReference type="Proteomes" id="UP000281915"/>
    </source>
</evidence>
<keyword evidence="2" id="KW-0175">Coiled coil</keyword>
<dbReference type="InterPro" id="IPR011990">
    <property type="entry name" value="TPR-like_helical_dom_sf"/>
</dbReference>
<dbReference type="AlphaFoldDB" id="A0A3M8DBH8"/>
<dbReference type="PANTHER" id="PTHR12558">
    <property type="entry name" value="CELL DIVISION CYCLE 16,23,27"/>
    <property type="match status" value="1"/>
</dbReference>
<dbReference type="PANTHER" id="PTHR12558:SF13">
    <property type="entry name" value="CELL DIVISION CYCLE PROTEIN 27 HOMOLOG"/>
    <property type="match status" value="1"/>
</dbReference>
<dbReference type="Pfam" id="PF13432">
    <property type="entry name" value="TPR_16"/>
    <property type="match status" value="1"/>
</dbReference>
<sequence length="483" mass="55968">MKIEDWFQGLRNRAETIEQKWPKATEQERLELADQLFYLRQVSDRVVDLWLQFEERLSHTIRHVKQWEGQGSSDQGEQGAELKELQQELKKEAKEAEHDNNGTEEHVHAYEHLFRRGEGFYHLRMYPDAKRCFSELVAAAPDWETGRLYYAYSLLFCDDKGEAMREFRLLCKSASSPNVVSISYNALGCMLAEEEQWLEAAQAFKAALEAKPDQPDARFNLALCYYRDGDAQEAIDESVKYLDAHEHDWEAQMLWLRAAKQLQEMDETAELEPPASLRLPTRDLDSETLQEMAALYEAVGNHHRAQICYHFLTERFPKEGWAWHGLAWHTWLITGTRRAATLMKKAISLAPDQVDLLFSLGWMRLFDGDIEASVKAFRRILEKERTNRLAQSGMISAYEKSGDIQAAKQLAKSFITDERPYIQSLGYFHLGRLAMGEEEWLLAEQYLKRAEPNSGWLQEIPLYLQLCASKQGKATQFNELLNS</sequence>
<name>A0A3M8DBH8_9BACL</name>
<dbReference type="PROSITE" id="PS50005">
    <property type="entry name" value="TPR"/>
    <property type="match status" value="1"/>
</dbReference>
<dbReference type="SMART" id="SM00028">
    <property type="entry name" value="TPR"/>
    <property type="match status" value="5"/>
</dbReference>
<dbReference type="EMBL" id="RHHT01000005">
    <property type="protein sequence ID" value="RNB84981.1"/>
    <property type="molecule type" value="Genomic_DNA"/>
</dbReference>
<dbReference type="RefSeq" id="WP_122912331.1">
    <property type="nucleotide sequence ID" value="NZ_RHHT01000005.1"/>
</dbReference>
<comment type="caution">
    <text evidence="3">The sequence shown here is derived from an EMBL/GenBank/DDBJ whole genome shotgun (WGS) entry which is preliminary data.</text>
</comment>
<evidence type="ECO:0000256" key="1">
    <source>
        <dbReference type="PROSITE-ProRule" id="PRU00339"/>
    </source>
</evidence>
<proteinExistence type="predicted"/>
<keyword evidence="1" id="KW-0802">TPR repeat</keyword>
<feature type="repeat" description="TPR" evidence="1">
    <location>
        <begin position="181"/>
        <end position="214"/>
    </location>
</feature>
<dbReference type="Gene3D" id="1.25.40.10">
    <property type="entry name" value="Tetratricopeptide repeat domain"/>
    <property type="match status" value="2"/>
</dbReference>
<dbReference type="SUPFAM" id="SSF48452">
    <property type="entry name" value="TPR-like"/>
    <property type="match status" value="1"/>
</dbReference>
<feature type="coiled-coil region" evidence="2">
    <location>
        <begin position="75"/>
        <end position="106"/>
    </location>
</feature>
<gene>
    <name evidence="3" type="ORF">EDM58_04725</name>
</gene>
<evidence type="ECO:0000313" key="3">
    <source>
        <dbReference type="EMBL" id="RNB84981.1"/>
    </source>
</evidence>
<organism evidence="3 4">
    <name type="scientific">Brevibacillus panacihumi</name>
    <dbReference type="NCBI Taxonomy" id="497735"/>
    <lineage>
        <taxon>Bacteria</taxon>
        <taxon>Bacillati</taxon>
        <taxon>Bacillota</taxon>
        <taxon>Bacilli</taxon>
        <taxon>Bacillales</taxon>
        <taxon>Paenibacillaceae</taxon>
        <taxon>Brevibacillus</taxon>
    </lineage>
</organism>